<sequence>MIDRLRRIQHARSGWYWLVVVAGVVVGEVTAASADKISDGSGPVEAPRSLLDLPTMHPPQSLAQHQDQETTNDTACVPESFKIALDIGHTPQASGATSARGVKEYKFNVQLAKQMESKLIQGGFSNTTLITARGAGRDQLRMRVERANALGADLLLSIHHDDVQEIYYSKWKYGGSLRNYSDRFAGYSLFVSRDNQHFDKSLAFAKLLGRELRAKDLRFSAHHAEPIAGENREIIDSGAGIYRYDDLFVLKFSVAPAVLLEAGIIVNRNEELELSSPERRDQISGAVLAALKEFCGAFDRRPN</sequence>
<comment type="catalytic activity">
    <reaction evidence="1">
        <text>Hydrolyzes the link between N-acetylmuramoyl residues and L-amino acid residues in certain cell-wall glycopeptides.</text>
        <dbReference type="EC" id="3.5.1.28"/>
    </reaction>
</comment>
<gene>
    <name evidence="7" type="ORF">G6321_00042580</name>
    <name evidence="6" type="ORF">G6321_25780</name>
</gene>
<evidence type="ECO:0000256" key="1">
    <source>
        <dbReference type="ARBA" id="ARBA00001561"/>
    </source>
</evidence>
<feature type="domain" description="MurNAc-LAA" evidence="5">
    <location>
        <begin position="144"/>
        <end position="292"/>
    </location>
</feature>
<reference evidence="7 8" key="1">
    <citation type="journal article" date="2017" name="Syst. Appl. Microbiol.">
        <title>Soybeans inoculated with root zone soils of Canadian native legumes harbour diverse and novel Bradyrhizobium spp. that possess agricultural potential.</title>
        <authorList>
            <person name="Bromfield E.S.P."/>
            <person name="Cloutier S."/>
            <person name="Tambong J.T."/>
            <person name="Tran Thi T.V."/>
        </authorList>
    </citation>
    <scope>NUCLEOTIDE SEQUENCE [LARGE SCALE GENOMIC DNA]</scope>
    <source>
        <strain evidence="7 8">323S2</strain>
    </source>
</reference>
<dbReference type="SUPFAM" id="SSF53187">
    <property type="entry name" value="Zn-dependent exopeptidases"/>
    <property type="match status" value="1"/>
</dbReference>
<feature type="compositionally biased region" description="Polar residues" evidence="4">
    <location>
        <begin position="61"/>
        <end position="72"/>
    </location>
</feature>
<dbReference type="EMBL" id="CP088280">
    <property type="protein sequence ID" value="UGX92334.1"/>
    <property type="molecule type" value="Genomic_DNA"/>
</dbReference>
<name>A0A7Z0TTL5_9BRAD</name>
<dbReference type="GO" id="GO:0030288">
    <property type="term" value="C:outer membrane-bounded periplasmic space"/>
    <property type="evidence" value="ECO:0007669"/>
    <property type="project" value="TreeGrafter"/>
</dbReference>
<evidence type="ECO:0000256" key="4">
    <source>
        <dbReference type="SAM" id="MobiDB-lite"/>
    </source>
</evidence>
<protein>
    <recommendedName>
        <fullName evidence="2">N-acetylmuramoyl-L-alanine amidase</fullName>
        <ecNumber evidence="2">3.5.1.28</ecNumber>
    </recommendedName>
</protein>
<dbReference type="CDD" id="cd02696">
    <property type="entry name" value="MurNAc-LAA"/>
    <property type="match status" value="1"/>
</dbReference>
<evidence type="ECO:0000313" key="8">
    <source>
        <dbReference type="Proteomes" id="UP000564836"/>
    </source>
</evidence>
<dbReference type="Pfam" id="PF01520">
    <property type="entry name" value="Amidase_3"/>
    <property type="match status" value="1"/>
</dbReference>
<evidence type="ECO:0000259" key="5">
    <source>
        <dbReference type="SMART" id="SM00646"/>
    </source>
</evidence>
<dbReference type="GO" id="GO:0008745">
    <property type="term" value="F:N-acetylmuramoyl-L-alanine amidase activity"/>
    <property type="evidence" value="ECO:0007669"/>
    <property type="project" value="UniProtKB-EC"/>
</dbReference>
<evidence type="ECO:0000313" key="7">
    <source>
        <dbReference type="EMBL" id="UGX92334.1"/>
    </source>
</evidence>
<accession>A0A7Z0TTL5</accession>
<dbReference type="SMART" id="SM00646">
    <property type="entry name" value="Ami_3"/>
    <property type="match status" value="1"/>
</dbReference>
<organism evidence="6">
    <name type="scientific">Bradyrhizobium barranii subsp. barranii</name>
    <dbReference type="NCBI Taxonomy" id="2823807"/>
    <lineage>
        <taxon>Bacteria</taxon>
        <taxon>Pseudomonadati</taxon>
        <taxon>Pseudomonadota</taxon>
        <taxon>Alphaproteobacteria</taxon>
        <taxon>Hyphomicrobiales</taxon>
        <taxon>Nitrobacteraceae</taxon>
        <taxon>Bradyrhizobium</taxon>
        <taxon>Bradyrhizobium barranii</taxon>
    </lineage>
</organism>
<proteinExistence type="predicted"/>
<reference evidence="7 8" key="3">
    <citation type="journal article" date="2022" name="Int. J. Syst. Evol. Microbiol.">
        <title>Strains of Bradyrhizobium barranii sp. nov. associated with legumes native to Canada are symbionts of soybeans and belong to different subspecies (subsp. barranii subsp. nov. and subsp. apii subsp. nov.) and symbiovars (sv. glycinearum and sv. septentrionale).</title>
        <authorList>
            <person name="Bromfield E.S.P."/>
            <person name="Cloutier S."/>
            <person name="Wasai-Hara S."/>
            <person name="Minamisawa K."/>
        </authorList>
    </citation>
    <scope>NUCLEOTIDE SEQUENCE [LARGE SCALE GENOMIC DNA]</scope>
    <source>
        <strain evidence="7 8">323S2</strain>
    </source>
</reference>
<dbReference type="InterPro" id="IPR002508">
    <property type="entry name" value="MurNAc-LAA_cat"/>
</dbReference>
<dbReference type="PANTHER" id="PTHR30404">
    <property type="entry name" value="N-ACETYLMURAMOYL-L-ALANINE AMIDASE"/>
    <property type="match status" value="1"/>
</dbReference>
<dbReference type="EMBL" id="JACBFH010000001">
    <property type="protein sequence ID" value="NYY91670.1"/>
    <property type="molecule type" value="Genomic_DNA"/>
</dbReference>
<dbReference type="Proteomes" id="UP000564836">
    <property type="component" value="Chromosome"/>
</dbReference>
<dbReference type="PANTHER" id="PTHR30404:SF0">
    <property type="entry name" value="N-ACETYLMURAMOYL-L-ALANINE AMIDASE AMIC"/>
    <property type="match status" value="1"/>
</dbReference>
<evidence type="ECO:0000256" key="2">
    <source>
        <dbReference type="ARBA" id="ARBA00011901"/>
    </source>
</evidence>
<evidence type="ECO:0000313" key="6">
    <source>
        <dbReference type="EMBL" id="NYY91670.1"/>
    </source>
</evidence>
<evidence type="ECO:0000256" key="3">
    <source>
        <dbReference type="ARBA" id="ARBA00022801"/>
    </source>
</evidence>
<dbReference type="EC" id="3.5.1.28" evidence="2"/>
<dbReference type="InterPro" id="IPR050695">
    <property type="entry name" value="N-acetylmuramoyl_amidase_3"/>
</dbReference>
<dbReference type="Gene3D" id="3.40.630.40">
    <property type="entry name" value="Zn-dependent exopeptidases"/>
    <property type="match status" value="1"/>
</dbReference>
<reference evidence="6" key="2">
    <citation type="submission" date="2020-06" db="EMBL/GenBank/DDBJ databases">
        <title>Whole Genome Sequence of Bradyrhizobium sp. Strain 323S2.</title>
        <authorList>
            <person name="Bromfield E.S.P."/>
        </authorList>
    </citation>
    <scope>NUCLEOTIDE SEQUENCE [LARGE SCALE GENOMIC DNA]</scope>
    <source>
        <strain evidence="6">323S2</strain>
    </source>
</reference>
<dbReference type="RefSeq" id="WP_166349452.1">
    <property type="nucleotide sequence ID" value="NZ_CP088280.1"/>
</dbReference>
<keyword evidence="3" id="KW-0378">Hydrolase</keyword>
<feature type="region of interest" description="Disordered" evidence="4">
    <location>
        <begin position="36"/>
        <end position="72"/>
    </location>
</feature>
<dbReference type="GO" id="GO:0009253">
    <property type="term" value="P:peptidoglycan catabolic process"/>
    <property type="evidence" value="ECO:0007669"/>
    <property type="project" value="InterPro"/>
</dbReference>
<dbReference type="AlphaFoldDB" id="A0A7Z0TTL5"/>